<sequence length="233" mass="25118">MARFAPAGSGLYAIITAIMATVLILSNIGASKGVQIGPLVTDGGFFLFPLAYIVGDVVAEVYGFKNSRRAVITTFALSIFAVVCYWIIINLPPADFYDGQQALERTLGPVWMIVVASLLGFLVGQLSNAWFMVRMKRSFGEKVLFGRIAVSTLIGEFLDTLVFCSIATPVIGIETVGQFVNYVVVGFLFKSAVEIILAPVTMWVMKLIKRAEPAYGVTEKRAEAPGGSEASAE</sequence>
<dbReference type="GO" id="GO:0005886">
    <property type="term" value="C:plasma membrane"/>
    <property type="evidence" value="ECO:0007669"/>
    <property type="project" value="UniProtKB-SubCell"/>
</dbReference>
<organism evidence="2 3">
    <name type="scientific">Auritidibacter ignavus</name>
    <dbReference type="NCBI Taxonomy" id="678932"/>
    <lineage>
        <taxon>Bacteria</taxon>
        <taxon>Bacillati</taxon>
        <taxon>Actinomycetota</taxon>
        <taxon>Actinomycetes</taxon>
        <taxon>Micrococcales</taxon>
        <taxon>Micrococcaceae</taxon>
        <taxon>Auritidibacter</taxon>
    </lineage>
</organism>
<dbReference type="Pfam" id="PF02592">
    <property type="entry name" value="Vut_1"/>
    <property type="match status" value="1"/>
</dbReference>
<dbReference type="HAMAP" id="MF_02088">
    <property type="entry name" value="Q_prec_transport"/>
    <property type="match status" value="1"/>
</dbReference>
<dbReference type="PANTHER" id="PTHR34300:SF2">
    <property type="entry name" value="QUEUOSINE PRECURSOR TRANSPORTER-RELATED"/>
    <property type="match status" value="1"/>
</dbReference>
<keyword evidence="3" id="KW-1185">Reference proteome</keyword>
<feature type="transmembrane region" description="Helical" evidence="1">
    <location>
        <begin position="12"/>
        <end position="30"/>
    </location>
</feature>
<feature type="transmembrane region" description="Helical" evidence="1">
    <location>
        <begin position="36"/>
        <end position="58"/>
    </location>
</feature>
<keyword evidence="1" id="KW-0813">Transport</keyword>
<keyword evidence="1" id="KW-1003">Cell membrane</keyword>
<name>A0AAJ6ARD2_9MICC</name>
<dbReference type="Proteomes" id="UP001224674">
    <property type="component" value="Chromosome"/>
</dbReference>
<reference evidence="2 3" key="1">
    <citation type="submission" date="2023-03" db="EMBL/GenBank/DDBJ databases">
        <title>Complete genome sequences of several Auritidibacter ignavus strains isolated from ear infections.</title>
        <authorList>
            <person name="Baehr T."/>
            <person name="Baumhoegger A.M."/>
        </authorList>
    </citation>
    <scope>NUCLEOTIDE SEQUENCE [LARGE SCALE GENOMIC DNA]</scope>
    <source>
        <strain evidence="2 3">BABAE-6</strain>
    </source>
</reference>
<feature type="transmembrane region" description="Helical" evidence="1">
    <location>
        <begin position="70"/>
        <end position="89"/>
    </location>
</feature>
<dbReference type="EMBL" id="CP122566">
    <property type="protein sequence ID" value="WGH94509.1"/>
    <property type="molecule type" value="Genomic_DNA"/>
</dbReference>
<feature type="transmembrane region" description="Helical" evidence="1">
    <location>
        <begin position="144"/>
        <end position="173"/>
    </location>
</feature>
<dbReference type="InterPro" id="IPR003744">
    <property type="entry name" value="YhhQ"/>
</dbReference>
<evidence type="ECO:0000313" key="2">
    <source>
        <dbReference type="EMBL" id="WGH94509.1"/>
    </source>
</evidence>
<gene>
    <name evidence="2" type="ORF">QDX21_07405</name>
</gene>
<protein>
    <recommendedName>
        <fullName evidence="1">Probable queuosine precursor transporter</fullName>
        <shortName evidence="1">Q precursor transporter</shortName>
    </recommendedName>
</protein>
<comment type="function">
    <text evidence="1">Involved in the import of queuosine (Q) precursors, required for Q precursor salvage.</text>
</comment>
<keyword evidence="1" id="KW-0472">Membrane</keyword>
<comment type="similarity">
    <text evidence="1">Belongs to the vitamin uptake transporter (VUT/ECF) (TC 2.A.88) family. Q precursor transporter subfamily.</text>
</comment>
<evidence type="ECO:0000256" key="1">
    <source>
        <dbReference type="HAMAP-Rule" id="MF_02088"/>
    </source>
</evidence>
<keyword evidence="1" id="KW-0812">Transmembrane</keyword>
<dbReference type="PANTHER" id="PTHR34300">
    <property type="entry name" value="QUEUOSINE PRECURSOR TRANSPORTER-RELATED"/>
    <property type="match status" value="1"/>
</dbReference>
<evidence type="ECO:0000313" key="3">
    <source>
        <dbReference type="Proteomes" id="UP001224674"/>
    </source>
</evidence>
<dbReference type="GO" id="GO:0022857">
    <property type="term" value="F:transmembrane transporter activity"/>
    <property type="evidence" value="ECO:0007669"/>
    <property type="project" value="UniProtKB-UniRule"/>
</dbReference>
<keyword evidence="1" id="KW-1133">Transmembrane helix</keyword>
<accession>A0AAJ6ARD2</accession>
<feature type="transmembrane region" description="Helical" evidence="1">
    <location>
        <begin position="179"/>
        <end position="200"/>
    </location>
</feature>
<feature type="transmembrane region" description="Helical" evidence="1">
    <location>
        <begin position="109"/>
        <end position="132"/>
    </location>
</feature>
<dbReference type="NCBIfam" id="TIGR00697">
    <property type="entry name" value="queuosine precursor transporter"/>
    <property type="match status" value="1"/>
</dbReference>
<proteinExistence type="inferred from homology"/>
<dbReference type="AlphaFoldDB" id="A0AAJ6ARD2"/>
<comment type="subcellular location">
    <subcellularLocation>
        <location evidence="1">Cell membrane</location>
        <topology evidence="1">Multi-pass membrane protein</topology>
    </subcellularLocation>
</comment>